<gene>
    <name evidence="2" type="ORF">PoB_003113200</name>
</gene>
<organism evidence="2 3">
    <name type="scientific">Plakobranchus ocellatus</name>
    <dbReference type="NCBI Taxonomy" id="259542"/>
    <lineage>
        <taxon>Eukaryota</taxon>
        <taxon>Metazoa</taxon>
        <taxon>Spiralia</taxon>
        <taxon>Lophotrochozoa</taxon>
        <taxon>Mollusca</taxon>
        <taxon>Gastropoda</taxon>
        <taxon>Heterobranchia</taxon>
        <taxon>Euthyneura</taxon>
        <taxon>Panpulmonata</taxon>
        <taxon>Sacoglossa</taxon>
        <taxon>Placobranchoidea</taxon>
        <taxon>Plakobranchidae</taxon>
        <taxon>Plakobranchus</taxon>
    </lineage>
</organism>
<feature type="region of interest" description="Disordered" evidence="1">
    <location>
        <begin position="1"/>
        <end position="23"/>
    </location>
</feature>
<dbReference type="EMBL" id="BLXT01003740">
    <property type="protein sequence ID" value="GFO04627.1"/>
    <property type="molecule type" value="Genomic_DNA"/>
</dbReference>
<sequence>MDGDAAPAMLRHPTQHPTVEEDMGTAFPGTRYMVTTFFLSFLNVAVSIQQARGTNSLNHISRETSYNHQCVEIHQIVI</sequence>
<proteinExistence type="predicted"/>
<name>A0AAV4ABJ7_9GAST</name>
<keyword evidence="3" id="KW-1185">Reference proteome</keyword>
<evidence type="ECO:0000313" key="3">
    <source>
        <dbReference type="Proteomes" id="UP000735302"/>
    </source>
</evidence>
<dbReference type="AlphaFoldDB" id="A0AAV4ABJ7"/>
<evidence type="ECO:0000313" key="2">
    <source>
        <dbReference type="EMBL" id="GFO04627.1"/>
    </source>
</evidence>
<evidence type="ECO:0000256" key="1">
    <source>
        <dbReference type="SAM" id="MobiDB-lite"/>
    </source>
</evidence>
<accession>A0AAV4ABJ7</accession>
<comment type="caution">
    <text evidence="2">The sequence shown here is derived from an EMBL/GenBank/DDBJ whole genome shotgun (WGS) entry which is preliminary data.</text>
</comment>
<dbReference type="Proteomes" id="UP000735302">
    <property type="component" value="Unassembled WGS sequence"/>
</dbReference>
<reference evidence="2 3" key="1">
    <citation type="journal article" date="2021" name="Elife">
        <title>Chloroplast acquisition without the gene transfer in kleptoplastic sea slugs, Plakobranchus ocellatus.</title>
        <authorList>
            <person name="Maeda T."/>
            <person name="Takahashi S."/>
            <person name="Yoshida T."/>
            <person name="Shimamura S."/>
            <person name="Takaki Y."/>
            <person name="Nagai Y."/>
            <person name="Toyoda A."/>
            <person name="Suzuki Y."/>
            <person name="Arimoto A."/>
            <person name="Ishii H."/>
            <person name="Satoh N."/>
            <person name="Nishiyama T."/>
            <person name="Hasebe M."/>
            <person name="Maruyama T."/>
            <person name="Minagawa J."/>
            <person name="Obokata J."/>
            <person name="Shigenobu S."/>
        </authorList>
    </citation>
    <scope>NUCLEOTIDE SEQUENCE [LARGE SCALE GENOMIC DNA]</scope>
</reference>
<protein>
    <submittedName>
        <fullName evidence="2">Uncharacterized protein</fullName>
    </submittedName>
</protein>